<dbReference type="PANTHER" id="PTHR46797">
    <property type="entry name" value="HTH-TYPE TRANSCRIPTIONAL REGULATOR"/>
    <property type="match status" value="1"/>
</dbReference>
<reference evidence="3 4" key="2">
    <citation type="submission" date="2008-11" db="EMBL/GenBank/DDBJ databases">
        <title>Draft genome sequence of Methanobrevibacter smithii (DSM 2375).</title>
        <authorList>
            <person name="Sudarsanam P."/>
            <person name="Ley R."/>
            <person name="Guruge J."/>
            <person name="Turnbaugh P.J."/>
            <person name="Mahowald M."/>
            <person name="Liep D."/>
            <person name="Gordon J."/>
        </authorList>
    </citation>
    <scope>NUCLEOTIDE SEQUENCE [LARGE SCALE GENOMIC DNA]</scope>
    <source>
        <strain evidence="3 4">DSM 2375</strain>
    </source>
</reference>
<evidence type="ECO:0000313" key="4">
    <source>
        <dbReference type="Proteomes" id="UP000003489"/>
    </source>
</evidence>
<evidence type="ECO:0000313" key="3">
    <source>
        <dbReference type="EMBL" id="EEE41462.1"/>
    </source>
</evidence>
<feature type="domain" description="HTH cro/C1-type" evidence="2">
    <location>
        <begin position="14"/>
        <end position="68"/>
    </location>
</feature>
<dbReference type="InterPro" id="IPR011051">
    <property type="entry name" value="RmlC_Cupin_sf"/>
</dbReference>
<dbReference type="Pfam" id="PF13443">
    <property type="entry name" value="HTH_26"/>
    <property type="match status" value="1"/>
</dbReference>
<protein>
    <submittedName>
        <fullName evidence="3">Cupin domain protein</fullName>
    </submittedName>
</protein>
<dbReference type="PATRIC" id="fig|483214.13.peg.332"/>
<dbReference type="InterPro" id="IPR014710">
    <property type="entry name" value="RmlC-like_jellyroll"/>
</dbReference>
<dbReference type="SMART" id="SM00530">
    <property type="entry name" value="HTH_XRE"/>
    <property type="match status" value="1"/>
</dbReference>
<dbReference type="SUPFAM" id="SSF51182">
    <property type="entry name" value="RmlC-like cupins"/>
    <property type="match status" value="1"/>
</dbReference>
<dbReference type="EMBL" id="ABYW01000004">
    <property type="protein sequence ID" value="EEE41462.1"/>
    <property type="molecule type" value="Genomic_DNA"/>
</dbReference>
<name>B9ADC2_METSM</name>
<dbReference type="Proteomes" id="UP000003489">
    <property type="component" value="Unassembled WGS sequence"/>
</dbReference>
<sequence length="196" mass="21987">MEKMPNKNKIGEKIKTLMEVRNVSLDELANDSDVNIELVEKILNGEIIPSLTPLTKIARVLGVRIGTFIDDDEQTGPLVVRKGKSDKVVYFSGDENKTENSNLEFYSLAAGKSDRNMEPFIIDFKVDAEESHELSSHEGEEFLYVLEGTIEVIYGQNNYVLETGDSIYYDSIVSHHVHSSNDETAKILAVIYTPVD</sequence>
<organism evidence="3 4">
    <name type="scientific">Methanobrevibacter smithii DSM 2375</name>
    <dbReference type="NCBI Taxonomy" id="483214"/>
    <lineage>
        <taxon>Archaea</taxon>
        <taxon>Methanobacteriati</taxon>
        <taxon>Methanobacteriota</taxon>
        <taxon>Methanomada group</taxon>
        <taxon>Methanobacteria</taxon>
        <taxon>Methanobacteriales</taxon>
        <taxon>Methanobacteriaceae</taxon>
        <taxon>Methanobrevibacter</taxon>
    </lineage>
</organism>
<dbReference type="GO" id="GO:0005829">
    <property type="term" value="C:cytosol"/>
    <property type="evidence" value="ECO:0007669"/>
    <property type="project" value="TreeGrafter"/>
</dbReference>
<dbReference type="Gene3D" id="1.10.260.40">
    <property type="entry name" value="lambda repressor-like DNA-binding domains"/>
    <property type="match status" value="1"/>
</dbReference>
<dbReference type="GO" id="GO:0003700">
    <property type="term" value="F:DNA-binding transcription factor activity"/>
    <property type="evidence" value="ECO:0007669"/>
    <property type="project" value="TreeGrafter"/>
</dbReference>
<dbReference type="InterPro" id="IPR050807">
    <property type="entry name" value="TransReg_Diox_bact_type"/>
</dbReference>
<dbReference type="PANTHER" id="PTHR46797:SF19">
    <property type="entry name" value="BLL2473 PROTEIN"/>
    <property type="match status" value="1"/>
</dbReference>
<dbReference type="HOGENOM" id="CLU_085376_3_2_2"/>
<dbReference type="PROSITE" id="PS50943">
    <property type="entry name" value="HTH_CROC1"/>
    <property type="match status" value="1"/>
</dbReference>
<dbReference type="InterPro" id="IPR001387">
    <property type="entry name" value="Cro/C1-type_HTH"/>
</dbReference>
<dbReference type="Pfam" id="PF07883">
    <property type="entry name" value="Cupin_2"/>
    <property type="match status" value="1"/>
</dbReference>
<accession>B9ADC2</accession>
<dbReference type="CDD" id="cd02209">
    <property type="entry name" value="cupin_XRE_C"/>
    <property type="match status" value="1"/>
</dbReference>
<reference evidence="3 4" key="1">
    <citation type="submission" date="2008-10" db="EMBL/GenBank/DDBJ databases">
        <authorList>
            <person name="Fulton L."/>
            <person name="Clifton S."/>
            <person name="Fulton B."/>
            <person name="Xu J."/>
            <person name="Minx P."/>
            <person name="Pepin K.H."/>
            <person name="Johnson M."/>
            <person name="Bhonagiri V."/>
            <person name="Nash W.E."/>
            <person name="Mardis E.R."/>
            <person name="Wilson R.K."/>
        </authorList>
    </citation>
    <scope>NUCLEOTIDE SEQUENCE [LARGE SCALE GENOMIC DNA]</scope>
    <source>
        <strain evidence="3 4">DSM 2375</strain>
    </source>
</reference>
<dbReference type="Gene3D" id="2.60.120.10">
    <property type="entry name" value="Jelly Rolls"/>
    <property type="match status" value="1"/>
</dbReference>
<gene>
    <name evidence="3" type="ORF">METSMIALI_00345</name>
</gene>
<proteinExistence type="predicted"/>
<keyword evidence="1" id="KW-0238">DNA-binding</keyword>
<dbReference type="AlphaFoldDB" id="B9ADC2"/>
<dbReference type="SUPFAM" id="SSF47413">
    <property type="entry name" value="lambda repressor-like DNA-binding domains"/>
    <property type="match status" value="1"/>
</dbReference>
<dbReference type="CDD" id="cd00093">
    <property type="entry name" value="HTH_XRE"/>
    <property type="match status" value="1"/>
</dbReference>
<comment type="caution">
    <text evidence="3">The sequence shown here is derived from an EMBL/GenBank/DDBJ whole genome shotgun (WGS) entry which is preliminary data.</text>
</comment>
<dbReference type="InterPro" id="IPR013096">
    <property type="entry name" value="Cupin_2"/>
</dbReference>
<dbReference type="GO" id="GO:0003677">
    <property type="term" value="F:DNA binding"/>
    <property type="evidence" value="ECO:0007669"/>
    <property type="project" value="UniProtKB-KW"/>
</dbReference>
<evidence type="ECO:0000259" key="2">
    <source>
        <dbReference type="PROSITE" id="PS50943"/>
    </source>
</evidence>
<evidence type="ECO:0000256" key="1">
    <source>
        <dbReference type="ARBA" id="ARBA00023125"/>
    </source>
</evidence>
<dbReference type="InterPro" id="IPR010982">
    <property type="entry name" value="Lambda_DNA-bd_dom_sf"/>
</dbReference>